<dbReference type="InterPro" id="IPR008279">
    <property type="entry name" value="PEP-util_enz_mobile_dom"/>
</dbReference>
<dbReference type="EC" id="2.7.3.9" evidence="5 16"/>
<comment type="subcellular location">
    <subcellularLocation>
        <location evidence="3 16">Cytoplasm</location>
    </subcellularLocation>
</comment>
<dbReference type="Proteomes" id="UP000798046">
    <property type="component" value="Unassembled WGS sequence"/>
</dbReference>
<dbReference type="InterPro" id="IPR008731">
    <property type="entry name" value="PTS_EIN"/>
</dbReference>
<dbReference type="PANTHER" id="PTHR46244">
    <property type="entry name" value="PHOSPHOENOLPYRUVATE-PROTEIN PHOSPHOTRANSFERASE"/>
    <property type="match status" value="1"/>
</dbReference>
<dbReference type="PRINTS" id="PR01736">
    <property type="entry name" value="PHPHTRNFRASE"/>
</dbReference>
<dbReference type="PANTHER" id="PTHR46244:SF6">
    <property type="entry name" value="PHOSPHOENOLPYRUVATE-PROTEIN PHOSPHOTRANSFERASE"/>
    <property type="match status" value="1"/>
</dbReference>
<gene>
    <name evidence="21" type="primary">ptsP</name>
    <name evidence="21" type="ORF">F6V30_12040</name>
</gene>
<evidence type="ECO:0000256" key="16">
    <source>
        <dbReference type="PIRNR" id="PIRNR000732"/>
    </source>
</evidence>
<dbReference type="PIRSF" id="PIRSF000732">
    <property type="entry name" value="PTS_enzyme_I"/>
    <property type="match status" value="1"/>
</dbReference>
<feature type="domain" description="PEP-utilising enzyme C-terminal" evidence="19">
    <location>
        <begin position="264"/>
        <end position="549"/>
    </location>
</feature>
<evidence type="ECO:0000259" key="18">
    <source>
        <dbReference type="Pfam" id="PF00391"/>
    </source>
</evidence>
<dbReference type="InterPro" id="IPR006318">
    <property type="entry name" value="PTS_EI-like"/>
</dbReference>
<keyword evidence="22" id="KW-1185">Reference proteome</keyword>
<evidence type="ECO:0000256" key="11">
    <source>
        <dbReference type="ARBA" id="ARBA00022683"/>
    </source>
</evidence>
<protein>
    <recommendedName>
        <fullName evidence="6 16">Phosphoenolpyruvate-protein phosphotransferase</fullName>
        <ecNumber evidence="5 16">2.7.3.9</ecNumber>
    </recommendedName>
    <alternativeName>
        <fullName evidence="15 16">Phosphotransferase system, enzyme I</fullName>
    </alternativeName>
</protein>
<dbReference type="EMBL" id="VZRA01000003">
    <property type="protein sequence ID" value="KAB0669530.1"/>
    <property type="molecule type" value="Genomic_DNA"/>
</dbReference>
<dbReference type="SUPFAM" id="SSF47831">
    <property type="entry name" value="Enzyme I of the PEP:sugar phosphotransferase system HPr-binding (sub)domain"/>
    <property type="match status" value="1"/>
</dbReference>
<dbReference type="PROSITE" id="PS00370">
    <property type="entry name" value="PEP_ENZYMES_PHOS_SITE"/>
    <property type="match status" value="1"/>
</dbReference>
<dbReference type="InterPro" id="IPR015813">
    <property type="entry name" value="Pyrv/PenolPyrv_kinase-like_dom"/>
</dbReference>
<keyword evidence="14 16" id="KW-0460">Magnesium</keyword>
<dbReference type="Gene3D" id="3.20.20.60">
    <property type="entry name" value="Phosphoenolpyruvate-binding domains"/>
    <property type="match status" value="1"/>
</dbReference>
<evidence type="ECO:0000256" key="2">
    <source>
        <dbReference type="ARBA" id="ARBA00001946"/>
    </source>
</evidence>
<evidence type="ECO:0000256" key="14">
    <source>
        <dbReference type="ARBA" id="ARBA00022842"/>
    </source>
</evidence>
<dbReference type="Pfam" id="PF00391">
    <property type="entry name" value="PEP-utilizers"/>
    <property type="match status" value="1"/>
</dbReference>
<evidence type="ECO:0000256" key="7">
    <source>
        <dbReference type="ARBA" id="ARBA00022448"/>
    </source>
</evidence>
<evidence type="ECO:0000256" key="12">
    <source>
        <dbReference type="ARBA" id="ARBA00022723"/>
    </source>
</evidence>
<dbReference type="InterPro" id="IPR036618">
    <property type="entry name" value="PtsI_HPr-bd_sf"/>
</dbReference>
<comment type="caution">
    <text evidence="21">The sequence shown here is derived from an EMBL/GenBank/DDBJ whole genome shotgun (WGS) entry which is preliminary data.</text>
</comment>
<dbReference type="RefSeq" id="WP_151157202.1">
    <property type="nucleotide sequence ID" value="NZ_VZRA01000003.1"/>
</dbReference>
<keyword evidence="11 16" id="KW-0598">Phosphotransferase system</keyword>
<keyword evidence="10 16" id="KW-0808">Transferase</keyword>
<evidence type="ECO:0000256" key="9">
    <source>
        <dbReference type="ARBA" id="ARBA00022597"/>
    </source>
</evidence>
<comment type="function">
    <text evidence="16">General (non sugar-specific) component of the phosphoenolpyruvate-dependent sugar phosphotransferase system (sugar PTS). This major carbohydrate active-transport system catalyzes the phosphorylation of incoming sugar substrates concomitantly with their translocation across the cell membrane. Enzyme I transfers the phosphoryl group from phosphoenolpyruvate (PEP) to the phosphoryl carrier protein (HPr).</text>
</comment>
<name>A0ABQ6TMU1_9BACT</name>
<evidence type="ECO:0000256" key="8">
    <source>
        <dbReference type="ARBA" id="ARBA00022490"/>
    </source>
</evidence>
<reference evidence="21 22" key="1">
    <citation type="journal article" date="2020" name="Microorganisms">
        <title>Description of Three Novel Members in the Family Geobacteraceae, Oryzomonas japonicum gen. nov., sp. nov., Oryzomonas sagensis sp. nov., and Oryzomonas ruber sp. nov.</title>
        <authorList>
            <person name="Xu Z."/>
            <person name="Masuda Y."/>
            <person name="Hayakawa C."/>
            <person name="Ushijima N."/>
            <person name="Kawano K."/>
            <person name="Shiratori Y."/>
            <person name="Senoo K."/>
            <person name="Itoh H."/>
        </authorList>
    </citation>
    <scope>NUCLEOTIDE SEQUENCE [LARGE SCALE GENOMIC DNA]</scope>
    <source>
        <strain evidence="21 22">Red100</strain>
    </source>
</reference>
<sequence>MASVKNDMRLFSGIAMSPGIAVGRLQVVDRQSPAVEAYSVEHECIDAEIERLRSAIEQTRSELEAIRTRLAENAGSDHLIFIETHLLIMSDDRLFSESAAIIESARINAEGALRRTLHKYREFFAGIEDAYLRERISDVEAVVERILRTMTGQVQAPISAEHGQTIVVAHDLMPADVLQMDKTRIIGMVTEAGGRTTHAAILARAFRLPAVAGIDDVADLAYDHAPAILDGSSGTLILNPDQATFRRYLKLKQRYEYDEQALLKSAALPSLTLDGHRIELKGNVEVPEEGAFVLSHGGEGVGLYRTEMLFMNRLEMPEEDEQYRIYSAMQQAVAPHPLTIRTLDAGGDKLLAGIPLSVEQNPAMGMRAIRLALAMPDEFKKQLRAILRVSINGPTRIMFPMISGLDELRRARALLDEAKEELATAGIPFDGDIQAGIMVEIPSAVTLADLLAREADFFSVGTNDLIQYSLAVDRSNEQLAPMYQPLHPAVLRSLRRVVEAAHRAGIPACICGEMAGDPLFLPILLGLGFDELSMNATSIPRVKQMVRRCSRERAAEIANACFSFATAAEIEAFLKQQIAIHFQTGRE</sequence>
<organism evidence="21 22">
    <name type="scientific">Oryzomonas sagensis</name>
    <dbReference type="NCBI Taxonomy" id="2603857"/>
    <lineage>
        <taxon>Bacteria</taxon>
        <taxon>Pseudomonadati</taxon>
        <taxon>Thermodesulfobacteriota</taxon>
        <taxon>Desulfuromonadia</taxon>
        <taxon>Geobacterales</taxon>
        <taxon>Geobacteraceae</taxon>
        <taxon>Oryzomonas</taxon>
    </lineage>
</organism>
<evidence type="ECO:0000259" key="19">
    <source>
        <dbReference type="Pfam" id="PF02896"/>
    </source>
</evidence>
<keyword evidence="9 16" id="KW-0762">Sugar transport</keyword>
<proteinExistence type="inferred from homology"/>
<dbReference type="Pfam" id="PF05524">
    <property type="entry name" value="PEP-utilisers_N"/>
    <property type="match status" value="1"/>
</dbReference>
<evidence type="ECO:0000256" key="17">
    <source>
        <dbReference type="SAM" id="Coils"/>
    </source>
</evidence>
<keyword evidence="13 16" id="KW-0418">Kinase</keyword>
<evidence type="ECO:0000256" key="6">
    <source>
        <dbReference type="ARBA" id="ARBA00016544"/>
    </source>
</evidence>
<dbReference type="Pfam" id="PF02896">
    <property type="entry name" value="PEP-utilizers_C"/>
    <property type="match status" value="1"/>
</dbReference>
<evidence type="ECO:0000256" key="3">
    <source>
        <dbReference type="ARBA" id="ARBA00004496"/>
    </source>
</evidence>
<keyword evidence="17" id="KW-0175">Coiled coil</keyword>
<comment type="catalytic activity">
    <reaction evidence="1 16">
        <text>L-histidyl-[protein] + phosphoenolpyruvate = N(pros)-phospho-L-histidyl-[protein] + pyruvate</text>
        <dbReference type="Rhea" id="RHEA:23880"/>
        <dbReference type="Rhea" id="RHEA-COMP:9745"/>
        <dbReference type="Rhea" id="RHEA-COMP:9746"/>
        <dbReference type="ChEBI" id="CHEBI:15361"/>
        <dbReference type="ChEBI" id="CHEBI:29979"/>
        <dbReference type="ChEBI" id="CHEBI:58702"/>
        <dbReference type="ChEBI" id="CHEBI:64837"/>
        <dbReference type="EC" id="2.7.3.9"/>
    </reaction>
</comment>
<evidence type="ECO:0000259" key="20">
    <source>
        <dbReference type="Pfam" id="PF05524"/>
    </source>
</evidence>
<feature type="domain" description="PEP-utilising enzyme mobile" evidence="18">
    <location>
        <begin position="164"/>
        <end position="234"/>
    </location>
</feature>
<dbReference type="InterPro" id="IPR023151">
    <property type="entry name" value="PEP_util_CS"/>
</dbReference>
<evidence type="ECO:0000256" key="4">
    <source>
        <dbReference type="ARBA" id="ARBA00007837"/>
    </source>
</evidence>
<dbReference type="InterPro" id="IPR040442">
    <property type="entry name" value="Pyrv_kinase-like_dom_sf"/>
</dbReference>
<dbReference type="InterPro" id="IPR024692">
    <property type="entry name" value="PTS_EI"/>
</dbReference>
<evidence type="ECO:0000256" key="13">
    <source>
        <dbReference type="ARBA" id="ARBA00022777"/>
    </source>
</evidence>
<dbReference type="Gene3D" id="3.50.30.10">
    <property type="entry name" value="Phosphohistidine domain"/>
    <property type="match status" value="1"/>
</dbReference>
<keyword evidence="7 16" id="KW-0813">Transport</keyword>
<dbReference type="InterPro" id="IPR018274">
    <property type="entry name" value="PEP_util_AS"/>
</dbReference>
<keyword evidence="8 16" id="KW-0963">Cytoplasm</keyword>
<dbReference type="SUPFAM" id="SSF51621">
    <property type="entry name" value="Phosphoenolpyruvate/pyruvate domain"/>
    <property type="match status" value="1"/>
</dbReference>
<dbReference type="SUPFAM" id="SSF52009">
    <property type="entry name" value="Phosphohistidine domain"/>
    <property type="match status" value="1"/>
</dbReference>
<keyword evidence="12 16" id="KW-0479">Metal-binding</keyword>
<evidence type="ECO:0000256" key="5">
    <source>
        <dbReference type="ARBA" id="ARBA00012232"/>
    </source>
</evidence>
<dbReference type="Gene3D" id="1.10.274.10">
    <property type="entry name" value="PtsI, HPr-binding domain"/>
    <property type="match status" value="1"/>
</dbReference>
<evidence type="ECO:0000256" key="10">
    <source>
        <dbReference type="ARBA" id="ARBA00022679"/>
    </source>
</evidence>
<dbReference type="NCBIfam" id="TIGR01417">
    <property type="entry name" value="PTS_I_fam"/>
    <property type="match status" value="1"/>
</dbReference>
<accession>A0ABQ6TMU1</accession>
<evidence type="ECO:0000256" key="1">
    <source>
        <dbReference type="ARBA" id="ARBA00000683"/>
    </source>
</evidence>
<dbReference type="InterPro" id="IPR036637">
    <property type="entry name" value="Phosphohistidine_dom_sf"/>
</dbReference>
<feature type="coiled-coil region" evidence="17">
    <location>
        <begin position="42"/>
        <end position="69"/>
    </location>
</feature>
<dbReference type="InterPro" id="IPR000121">
    <property type="entry name" value="PEP_util_C"/>
</dbReference>
<dbReference type="InterPro" id="IPR050499">
    <property type="entry name" value="PEP-utilizing_PTS_enzyme"/>
</dbReference>
<evidence type="ECO:0000256" key="15">
    <source>
        <dbReference type="ARBA" id="ARBA00033235"/>
    </source>
</evidence>
<evidence type="ECO:0000313" key="21">
    <source>
        <dbReference type="EMBL" id="KAB0669530.1"/>
    </source>
</evidence>
<evidence type="ECO:0000313" key="22">
    <source>
        <dbReference type="Proteomes" id="UP000798046"/>
    </source>
</evidence>
<feature type="domain" description="Phosphotransferase system enzyme I N-terminal" evidence="20">
    <location>
        <begin position="12"/>
        <end position="135"/>
    </location>
</feature>
<comment type="similarity">
    <text evidence="4 16">Belongs to the PEP-utilizing enzyme family.</text>
</comment>
<dbReference type="PROSITE" id="PS00742">
    <property type="entry name" value="PEP_ENZYMES_2"/>
    <property type="match status" value="1"/>
</dbReference>
<comment type="cofactor">
    <cofactor evidence="2 16">
        <name>Mg(2+)</name>
        <dbReference type="ChEBI" id="CHEBI:18420"/>
    </cofactor>
</comment>
<dbReference type="GO" id="GO:0008965">
    <property type="term" value="F:phosphoenolpyruvate-protein phosphotransferase activity"/>
    <property type="evidence" value="ECO:0007669"/>
    <property type="project" value="UniProtKB-EC"/>
</dbReference>